<dbReference type="Pfam" id="PF00702">
    <property type="entry name" value="Hydrolase"/>
    <property type="match status" value="1"/>
</dbReference>
<sequence length="263" mass="28756">MRTTWGDAMVSRPLALLLDFGGVVVTSRRRPEWAKELAGEIHGRFARLGFDEPDEDRIRQDVEYGQAAARRWRDAVSRTPEPLELAHRRFWADFVAADWPAPARAWVDAEATALCGRLGELGQERTFRPGLHDLLDTADGLGVPVGIVSNALSGAVHRDHLRHHGLDGRFAVQVYSDELGIRKPHPGMITAAAAALGVPVGSTWYVGDNYDRDALCARRAGAGAAILVEDAGTHEPPFMPFLEVDALLPDLHALRSLLADAPR</sequence>
<accession>A0A9X3AEH9</accession>
<keyword evidence="2" id="KW-1185">Reference proteome</keyword>
<protein>
    <submittedName>
        <fullName evidence="1">HAD-IA family hydrolase</fullName>
    </submittedName>
</protein>
<dbReference type="SFLD" id="SFLDS00003">
    <property type="entry name" value="Haloacid_Dehalogenase"/>
    <property type="match status" value="1"/>
</dbReference>
<dbReference type="InterPro" id="IPR023214">
    <property type="entry name" value="HAD_sf"/>
</dbReference>
<dbReference type="PANTHER" id="PTHR43434">
    <property type="entry name" value="PHOSPHOGLYCOLATE PHOSPHATASE"/>
    <property type="match status" value="1"/>
</dbReference>
<reference evidence="1" key="1">
    <citation type="submission" date="2022-08" db="EMBL/GenBank/DDBJ databases">
        <authorList>
            <person name="Tistechok S."/>
            <person name="Samborskyy M."/>
            <person name="Roman I."/>
        </authorList>
    </citation>
    <scope>NUCLEOTIDE SEQUENCE</scope>
    <source>
        <strain evidence="1">DSM 103496</strain>
    </source>
</reference>
<comment type="caution">
    <text evidence="1">The sequence shown here is derived from an EMBL/GenBank/DDBJ whole genome shotgun (WGS) entry which is preliminary data.</text>
</comment>
<dbReference type="PANTHER" id="PTHR43434:SF1">
    <property type="entry name" value="PHOSPHOGLYCOLATE PHOSPHATASE"/>
    <property type="match status" value="1"/>
</dbReference>
<dbReference type="InterPro" id="IPR006439">
    <property type="entry name" value="HAD-SF_hydro_IA"/>
</dbReference>
<dbReference type="AlphaFoldDB" id="A0A9X3AEH9"/>
<dbReference type="GO" id="GO:0008967">
    <property type="term" value="F:phosphoglycolate phosphatase activity"/>
    <property type="evidence" value="ECO:0007669"/>
    <property type="project" value="TreeGrafter"/>
</dbReference>
<evidence type="ECO:0000313" key="1">
    <source>
        <dbReference type="EMBL" id="MCS7475920.1"/>
    </source>
</evidence>
<proteinExistence type="predicted"/>
<dbReference type="Proteomes" id="UP001141259">
    <property type="component" value="Unassembled WGS sequence"/>
</dbReference>
<name>A0A9X3AEH9_9PSEU</name>
<evidence type="ECO:0000313" key="2">
    <source>
        <dbReference type="Proteomes" id="UP001141259"/>
    </source>
</evidence>
<dbReference type="Gene3D" id="3.40.50.1000">
    <property type="entry name" value="HAD superfamily/HAD-like"/>
    <property type="match status" value="1"/>
</dbReference>
<dbReference type="GO" id="GO:0006281">
    <property type="term" value="P:DNA repair"/>
    <property type="evidence" value="ECO:0007669"/>
    <property type="project" value="TreeGrafter"/>
</dbReference>
<dbReference type="EMBL" id="JANYMP010000001">
    <property type="protein sequence ID" value="MCS7475920.1"/>
    <property type="molecule type" value="Genomic_DNA"/>
</dbReference>
<dbReference type="SFLD" id="SFLDG01129">
    <property type="entry name" value="C1.5:_HAD__Beta-PGM__Phosphata"/>
    <property type="match status" value="1"/>
</dbReference>
<dbReference type="SUPFAM" id="SSF56784">
    <property type="entry name" value="HAD-like"/>
    <property type="match status" value="1"/>
</dbReference>
<dbReference type="RefSeq" id="WP_259621417.1">
    <property type="nucleotide sequence ID" value="NZ_JANYMP010000001.1"/>
</dbReference>
<keyword evidence="1" id="KW-0378">Hydrolase</keyword>
<organism evidence="1 2">
    <name type="scientific">Umezawaea endophytica</name>
    <dbReference type="NCBI Taxonomy" id="1654476"/>
    <lineage>
        <taxon>Bacteria</taxon>
        <taxon>Bacillati</taxon>
        <taxon>Actinomycetota</taxon>
        <taxon>Actinomycetes</taxon>
        <taxon>Pseudonocardiales</taxon>
        <taxon>Pseudonocardiaceae</taxon>
        <taxon>Umezawaea</taxon>
    </lineage>
</organism>
<dbReference type="InterPro" id="IPR050155">
    <property type="entry name" value="HAD-like_hydrolase_sf"/>
</dbReference>
<dbReference type="InterPro" id="IPR036412">
    <property type="entry name" value="HAD-like_sf"/>
</dbReference>
<gene>
    <name evidence="1" type="ORF">NZH93_03565</name>
</gene>
<dbReference type="NCBIfam" id="TIGR01549">
    <property type="entry name" value="HAD-SF-IA-v1"/>
    <property type="match status" value="1"/>
</dbReference>